<feature type="signal peptide" evidence="1">
    <location>
        <begin position="1"/>
        <end position="22"/>
    </location>
</feature>
<proteinExistence type="predicted"/>
<dbReference type="EMBL" id="JH603170">
    <property type="protein sequence ID" value="EIC20963.1"/>
    <property type="molecule type" value="Genomic_DNA"/>
</dbReference>
<evidence type="ECO:0000313" key="2">
    <source>
        <dbReference type="EMBL" id="EIC20963.1"/>
    </source>
</evidence>
<keyword evidence="1" id="KW-0732">Signal</keyword>
<evidence type="ECO:0000256" key="1">
    <source>
        <dbReference type="SAM" id="SignalP"/>
    </source>
</evidence>
<gene>
    <name evidence="2" type="ORF">Thi970DRAFT_04643</name>
</gene>
<dbReference type="Proteomes" id="UP000002964">
    <property type="component" value="Unassembled WGS sequence"/>
</dbReference>
<organism evidence="2 3">
    <name type="scientific">Thiorhodovibrio frisius</name>
    <dbReference type="NCBI Taxonomy" id="631362"/>
    <lineage>
        <taxon>Bacteria</taxon>
        <taxon>Pseudomonadati</taxon>
        <taxon>Pseudomonadota</taxon>
        <taxon>Gammaproteobacteria</taxon>
        <taxon>Chromatiales</taxon>
        <taxon>Chromatiaceae</taxon>
        <taxon>Thiorhodovibrio</taxon>
    </lineage>
</organism>
<accession>H8Z7V1</accession>
<keyword evidence="3" id="KW-1185">Reference proteome</keyword>
<dbReference type="RefSeq" id="WP_009151366.1">
    <property type="nucleotide sequence ID" value="NZ_CP121471.1"/>
</dbReference>
<reference evidence="2 3" key="2">
    <citation type="submission" date="2011-11" db="EMBL/GenBank/DDBJ databases">
        <authorList>
            <consortium name="US DOE Joint Genome Institute"/>
            <person name="Lucas S."/>
            <person name="Han J."/>
            <person name="Lapidus A."/>
            <person name="Cheng J.-F."/>
            <person name="Goodwin L."/>
            <person name="Pitluck S."/>
            <person name="Peters L."/>
            <person name="Ovchinnikova G."/>
            <person name="Zhang X."/>
            <person name="Detter J.C."/>
            <person name="Han C."/>
            <person name="Tapia R."/>
            <person name="Land M."/>
            <person name="Hauser L."/>
            <person name="Kyrpides N."/>
            <person name="Ivanova N."/>
            <person name="Pagani I."/>
            <person name="Vogl K."/>
            <person name="Liu Z."/>
            <person name="Overmann J."/>
            <person name="Frigaard N.-U."/>
            <person name="Bryant D."/>
            <person name="Woyke T."/>
        </authorList>
    </citation>
    <scope>NUCLEOTIDE SEQUENCE [LARGE SCALE GENOMIC DNA]</scope>
    <source>
        <strain evidence="2 3">970</strain>
    </source>
</reference>
<dbReference type="AlphaFoldDB" id="H8Z7V1"/>
<reference evidence="3" key="1">
    <citation type="submission" date="2011-06" db="EMBL/GenBank/DDBJ databases">
        <authorList>
            <consortium name="US DOE Joint Genome Institute (JGI-PGF)"/>
            <person name="Lucas S."/>
            <person name="Han J."/>
            <person name="Lapidus A."/>
            <person name="Cheng J.-F."/>
            <person name="Goodwin L."/>
            <person name="Pitluck S."/>
            <person name="Peters L."/>
            <person name="Land M.L."/>
            <person name="Hauser L."/>
            <person name="Vogl K."/>
            <person name="Liu Z."/>
            <person name="Overmann J."/>
            <person name="Frigaard N.-U."/>
            <person name="Bryant D.A."/>
            <person name="Woyke T.J."/>
        </authorList>
    </citation>
    <scope>NUCLEOTIDE SEQUENCE [LARGE SCALE GENOMIC DNA]</scope>
    <source>
        <strain evidence="3">970</strain>
    </source>
</reference>
<sequence length="149" mass="15935">MNRRQWLQALGAGMLWPLGGVAARASANLFPTLPHLVESRPASACETGGAMDLTALFEPPRSCCIGLGTGAEAFIRTLKTRTDIEQVELMTEQAREPQAVTDWLHSQAAPGDYVVVVIDASDPQALTDLARHVPQSMPGRGSGSWNSPI</sequence>
<name>H8Z7V1_9GAMM</name>
<feature type="chain" id="PRO_5003617450" evidence="1">
    <location>
        <begin position="23"/>
        <end position="149"/>
    </location>
</feature>
<evidence type="ECO:0000313" key="3">
    <source>
        <dbReference type="Proteomes" id="UP000002964"/>
    </source>
</evidence>
<protein>
    <submittedName>
        <fullName evidence="2">Uncharacterized protein</fullName>
    </submittedName>
</protein>
<dbReference type="STRING" id="631362.Thi970DRAFT_04643"/>
<dbReference type="HOGENOM" id="CLU_1748838_0_0_6"/>